<dbReference type="Gene3D" id="3.40.50.1970">
    <property type="match status" value="1"/>
</dbReference>
<dbReference type="GO" id="GO:0009073">
    <property type="term" value="P:aromatic amino acid family biosynthetic process"/>
    <property type="evidence" value="ECO:0007669"/>
    <property type="project" value="UniProtKB-KW"/>
</dbReference>
<evidence type="ECO:0000256" key="5">
    <source>
        <dbReference type="ARBA" id="ARBA00004842"/>
    </source>
</evidence>
<keyword evidence="12 21" id="KW-0862">Zinc</keyword>
<comment type="cofactor">
    <cofactor evidence="20">
        <name>Mg(2+)</name>
        <dbReference type="ChEBI" id="CHEBI:18420"/>
    </cofactor>
    <text evidence="20">Binds 1 Mg(2+) ion per subunit.</text>
</comment>
<feature type="binding site" evidence="20">
    <location>
        <position position="6"/>
    </location>
    <ligand>
        <name>Mg(2+)</name>
        <dbReference type="ChEBI" id="CHEBI:18420"/>
    </ligand>
</feature>
<feature type="binding site" evidence="20">
    <location>
        <position position="127"/>
    </location>
    <ligand>
        <name>substrate</name>
    </ligand>
</feature>
<dbReference type="GO" id="GO:0008652">
    <property type="term" value="P:amino acid biosynthetic process"/>
    <property type="evidence" value="ECO:0007669"/>
    <property type="project" value="UniProtKB-KW"/>
</dbReference>
<dbReference type="Pfam" id="PF01202">
    <property type="entry name" value="SKI"/>
    <property type="match status" value="1"/>
</dbReference>
<dbReference type="InterPro" id="IPR023000">
    <property type="entry name" value="Shikimate_kinase_CS"/>
</dbReference>
<dbReference type="GO" id="GO:0009423">
    <property type="term" value="P:chorismate biosynthetic process"/>
    <property type="evidence" value="ECO:0007669"/>
    <property type="project" value="UniProtKB-UniRule"/>
</dbReference>
<comment type="pathway">
    <text evidence="4 21">Metabolic intermediate biosynthesis; chorismate biosynthesis; chorismate from D-erythrose 4-phosphate and phosphoenolpyruvate: step 2/7.</text>
</comment>
<comment type="caution">
    <text evidence="24">The sequence shown here is derived from an EMBL/GenBank/DDBJ whole genome shotgun (WGS) entry which is preliminary data.</text>
</comment>
<dbReference type="GO" id="GO:0004765">
    <property type="term" value="F:shikimate kinase activity"/>
    <property type="evidence" value="ECO:0007669"/>
    <property type="project" value="UniProtKB-UniRule"/>
</dbReference>
<feature type="domain" description="3-dehydroquinate synthase N-terminal" evidence="22">
    <location>
        <begin position="234"/>
        <end position="346"/>
    </location>
</feature>
<keyword evidence="8 20" id="KW-0808">Transferase</keyword>
<comment type="function">
    <text evidence="21">Catalyzes the conversion of 3-deoxy-D-arabino-heptulosonate 7-phosphate (DAHP) to dehydroquinate (DHQ).</text>
</comment>
<evidence type="ECO:0000256" key="16">
    <source>
        <dbReference type="ARBA" id="ARBA00023239"/>
    </source>
</evidence>
<dbReference type="PANTHER" id="PTHR43622:SF7">
    <property type="entry name" value="3-DEHYDROQUINATE SYNTHASE, CHLOROPLASTIC"/>
    <property type="match status" value="1"/>
</dbReference>
<evidence type="ECO:0000313" key="25">
    <source>
        <dbReference type="Proteomes" id="UP000050502"/>
    </source>
</evidence>
<dbReference type="InterPro" id="IPR050071">
    <property type="entry name" value="Dehydroquinate_synthase"/>
</dbReference>
<feature type="binding site" evidence="20">
    <location>
        <position position="24"/>
    </location>
    <ligand>
        <name>substrate</name>
    </ligand>
</feature>
<dbReference type="InterPro" id="IPR056179">
    <property type="entry name" value="DHQS_C"/>
</dbReference>
<feature type="binding site" evidence="21">
    <location>
        <begin position="336"/>
        <end position="339"/>
    </location>
    <ligand>
        <name>NAD(+)</name>
        <dbReference type="ChEBI" id="CHEBI:57540"/>
    </ligand>
</feature>
<dbReference type="PROSITE" id="PS01128">
    <property type="entry name" value="SHIKIMATE_KINASE"/>
    <property type="match status" value="1"/>
</dbReference>
<evidence type="ECO:0000256" key="7">
    <source>
        <dbReference type="ARBA" id="ARBA00022605"/>
    </source>
</evidence>
<dbReference type="Pfam" id="PF01761">
    <property type="entry name" value="DHQ_synthase"/>
    <property type="match status" value="1"/>
</dbReference>
<keyword evidence="18 21" id="KW-0170">Cobalt</keyword>
<dbReference type="InterPro" id="IPR027417">
    <property type="entry name" value="P-loop_NTPase"/>
</dbReference>
<dbReference type="PRINTS" id="PR01100">
    <property type="entry name" value="SHIKIMTKNASE"/>
</dbReference>
<feature type="binding site" evidence="21">
    <location>
        <begin position="272"/>
        <end position="276"/>
    </location>
    <ligand>
        <name>NAD(+)</name>
        <dbReference type="ChEBI" id="CHEBI:57540"/>
    </ligand>
</feature>
<feature type="binding site" evidence="21">
    <location>
        <position position="406"/>
    </location>
    <ligand>
        <name>Zn(2+)</name>
        <dbReference type="ChEBI" id="CHEBI:29105"/>
    </ligand>
</feature>
<comment type="similarity">
    <text evidence="21">Belongs to the sugar phosphate cyclases superfamily. Dehydroquinate synthase family.</text>
</comment>
<dbReference type="AlphaFoldDB" id="A0A0P6YAJ3"/>
<feature type="binding site" evidence="21">
    <location>
        <position position="318"/>
    </location>
    <ligand>
        <name>NAD(+)</name>
        <dbReference type="ChEBI" id="CHEBI:57540"/>
    </ligand>
</feature>
<evidence type="ECO:0000256" key="11">
    <source>
        <dbReference type="ARBA" id="ARBA00022777"/>
    </source>
</evidence>
<feature type="binding site" evidence="20">
    <location>
        <position position="48"/>
    </location>
    <ligand>
        <name>substrate</name>
    </ligand>
</feature>
<dbReference type="GO" id="GO:0005737">
    <property type="term" value="C:cytoplasm"/>
    <property type="evidence" value="ECO:0007669"/>
    <property type="project" value="UniProtKB-SubCell"/>
</dbReference>
<dbReference type="HAMAP" id="MF_00109">
    <property type="entry name" value="Shikimate_kinase"/>
    <property type="match status" value="1"/>
</dbReference>
<gene>
    <name evidence="21" type="primary">aroB</name>
    <name evidence="20" type="synonym">aroK</name>
    <name evidence="24" type="ORF">SE16_07940</name>
</gene>
<comment type="cofactor">
    <cofactor evidence="3">
        <name>Zn(2+)</name>
        <dbReference type="ChEBI" id="CHEBI:29105"/>
    </cofactor>
</comment>
<evidence type="ECO:0000256" key="10">
    <source>
        <dbReference type="ARBA" id="ARBA00022741"/>
    </source>
</evidence>
<dbReference type="InterPro" id="IPR016037">
    <property type="entry name" value="DHQ_synth_AroB"/>
</dbReference>
<keyword evidence="11 20" id="KW-0418">Kinase</keyword>
<evidence type="ECO:0000256" key="6">
    <source>
        <dbReference type="ARBA" id="ARBA00022490"/>
    </source>
</evidence>
<comment type="subunit">
    <text evidence="20">Monomer.</text>
</comment>
<dbReference type="HAMAP" id="MF_00110">
    <property type="entry name" value="DHQ_synthase"/>
    <property type="match status" value="1"/>
</dbReference>
<dbReference type="GO" id="GO:0005524">
    <property type="term" value="F:ATP binding"/>
    <property type="evidence" value="ECO:0007669"/>
    <property type="project" value="UniProtKB-UniRule"/>
</dbReference>
<feature type="binding site" evidence="20">
    <location>
        <position position="108"/>
    </location>
    <ligand>
        <name>ATP</name>
        <dbReference type="ChEBI" id="CHEBI:30616"/>
    </ligand>
</feature>
<dbReference type="EC" id="4.2.3.4" evidence="21"/>
<dbReference type="PATRIC" id="fig|872965.6.peg.1627"/>
<comment type="function">
    <text evidence="20">Catalyzes the specific phosphorylation of the 3-hydroxyl group of shikimic acid using ATP as a cosubstrate.</text>
</comment>
<feature type="binding site" evidence="20">
    <location>
        <begin position="2"/>
        <end position="7"/>
    </location>
    <ligand>
        <name>ATP</name>
        <dbReference type="ChEBI" id="CHEBI:30616"/>
    </ligand>
</feature>
<dbReference type="NCBIfam" id="TIGR01357">
    <property type="entry name" value="aroB"/>
    <property type="match status" value="1"/>
</dbReference>
<evidence type="ECO:0000256" key="4">
    <source>
        <dbReference type="ARBA" id="ARBA00004661"/>
    </source>
</evidence>
<sequence length="515" mass="55744">MGTGKSTVAPLVAQRLNRPFIDLDALIEQQTGRTIADMFTEEGEAAFRRAEQAALRHVLNTPNIVVATGGGALLAPSARRFATQRAIVIELRARPETILARLGADTGRPLLDGDQWHMRVQDLYRERCAAYARLPYHVETDDRTPHEIADAVIALLASASPAPPPEVRRVPVQSPTGAYTILIGDDATADMRTALPDIERVQRVAIITDEHVAPLHAAAVRAEWLAGKIPADVYTIPAGEQAKTLDTVATLYERLLHDGHDRHTLIVTLGGGVVGDLGGFVAATYMRGVPFVQVPTSLLAMVDASVGGKVGVDHAGAKNIVGAFKQPALVVADTAFLATLPPREIRNGLAEVVKHALIADPELLEWLEAGEWAWPALVERAVRVKVNIVEQDPFEHGVRAWLNLGHTFGHALETVSGFELAHGEAVAVGLVLAARLAARLGMASEALEPRLVRLLKRLGLPTAYPADPEAVWEAMQFDKKKRGKRLRFILPRDVGQVEIVSDVPREMVLEVLRGA</sequence>
<feature type="binding site" evidence="20">
    <location>
        <position position="143"/>
    </location>
    <ligand>
        <name>ATP</name>
        <dbReference type="ChEBI" id="CHEBI:30616"/>
    </ligand>
</feature>
<comment type="catalytic activity">
    <reaction evidence="1 21">
        <text>7-phospho-2-dehydro-3-deoxy-D-arabino-heptonate = 3-dehydroquinate + phosphate</text>
        <dbReference type="Rhea" id="RHEA:21968"/>
        <dbReference type="ChEBI" id="CHEBI:32364"/>
        <dbReference type="ChEBI" id="CHEBI:43474"/>
        <dbReference type="ChEBI" id="CHEBI:58394"/>
        <dbReference type="EC" id="4.2.3.4"/>
    </reaction>
</comment>
<dbReference type="Gene3D" id="1.20.1090.10">
    <property type="entry name" value="Dehydroquinate synthase-like - alpha domain"/>
    <property type="match status" value="1"/>
</dbReference>
<feature type="binding site" evidence="21">
    <location>
        <position position="351"/>
    </location>
    <ligand>
        <name>Zn(2+)</name>
        <dbReference type="ChEBI" id="CHEBI:29105"/>
    </ligand>
</feature>
<evidence type="ECO:0000313" key="24">
    <source>
        <dbReference type="EMBL" id="KPL88711.1"/>
    </source>
</evidence>
<dbReference type="EC" id="2.7.1.71" evidence="20"/>
<keyword evidence="6 21" id="KW-0963">Cytoplasm</keyword>
<evidence type="ECO:0000256" key="13">
    <source>
        <dbReference type="ARBA" id="ARBA00022840"/>
    </source>
</evidence>
<keyword evidence="16 21" id="KW-0456">Lyase</keyword>
<dbReference type="UniPathway" id="UPA00053">
    <property type="reaction ID" value="UER00085"/>
</dbReference>
<organism evidence="24 25">
    <name type="scientific">Ardenticatena maritima</name>
    <dbReference type="NCBI Taxonomy" id="872965"/>
    <lineage>
        <taxon>Bacteria</taxon>
        <taxon>Bacillati</taxon>
        <taxon>Chloroflexota</taxon>
        <taxon>Ardenticatenia</taxon>
        <taxon>Ardenticatenales</taxon>
        <taxon>Ardenticatenaceae</taxon>
        <taxon>Ardenticatena</taxon>
    </lineage>
</organism>
<feature type="binding site" evidence="21">
    <location>
        <begin position="296"/>
        <end position="297"/>
    </location>
    <ligand>
        <name>NAD(+)</name>
        <dbReference type="ChEBI" id="CHEBI:57540"/>
    </ligand>
</feature>
<comment type="pathway">
    <text evidence="5 20">Metabolic intermediate biosynthesis; chorismate biosynthesis; chorismate from D-erythrose 4-phosphate and phosphoenolpyruvate: step 5/7.</text>
</comment>
<comment type="similarity">
    <text evidence="20">Belongs to the shikimate kinase family.</text>
</comment>
<comment type="cofactor">
    <cofactor evidence="21">
        <name>Co(2+)</name>
        <dbReference type="ChEBI" id="CHEBI:48828"/>
    </cofactor>
    <cofactor evidence="21">
        <name>Zn(2+)</name>
        <dbReference type="ChEBI" id="CHEBI:29105"/>
    </cofactor>
    <text evidence="21">Binds 1 divalent metal cation per subunit. Can use either Co(2+) or Zn(2+).</text>
</comment>
<dbReference type="FunFam" id="3.40.50.1970:FF:000007">
    <property type="entry name" value="Pentafunctional AROM polypeptide"/>
    <property type="match status" value="1"/>
</dbReference>
<feature type="binding site" evidence="21">
    <location>
        <position position="309"/>
    </location>
    <ligand>
        <name>NAD(+)</name>
        <dbReference type="ChEBI" id="CHEBI:57540"/>
    </ligand>
</feature>
<keyword evidence="7 21" id="KW-0028">Amino-acid biosynthesis</keyword>
<evidence type="ECO:0000256" key="18">
    <source>
        <dbReference type="ARBA" id="ARBA00023285"/>
    </source>
</evidence>
<evidence type="ECO:0000256" key="20">
    <source>
        <dbReference type="HAMAP-Rule" id="MF_00109"/>
    </source>
</evidence>
<evidence type="ECO:0000256" key="3">
    <source>
        <dbReference type="ARBA" id="ARBA00001947"/>
    </source>
</evidence>
<dbReference type="SUPFAM" id="SSF52540">
    <property type="entry name" value="P-loop containing nucleoside triphosphate hydrolases"/>
    <property type="match status" value="1"/>
</dbReference>
<accession>A0A0P6YAJ3</accession>
<keyword evidence="17" id="KW-0511">Multifunctional enzyme</keyword>
<dbReference type="CDD" id="cd00464">
    <property type="entry name" value="SK"/>
    <property type="match status" value="1"/>
</dbReference>
<dbReference type="SUPFAM" id="SSF56796">
    <property type="entry name" value="Dehydroquinate synthase-like"/>
    <property type="match status" value="1"/>
</dbReference>
<comment type="subcellular location">
    <subcellularLocation>
        <location evidence="21">Cytoplasm</location>
    </subcellularLocation>
</comment>
<evidence type="ECO:0000256" key="19">
    <source>
        <dbReference type="ARBA" id="ARBA00048567"/>
    </source>
</evidence>
<keyword evidence="10 21" id="KW-0547">Nucleotide-binding</keyword>
<reference evidence="24 25" key="1">
    <citation type="submission" date="2015-07" db="EMBL/GenBank/DDBJ databases">
        <title>Whole genome sequence of Ardenticatena maritima DSM 23922.</title>
        <authorList>
            <person name="Hemp J."/>
            <person name="Ward L.M."/>
            <person name="Pace L.A."/>
            <person name="Fischer W.W."/>
        </authorList>
    </citation>
    <scope>NUCLEOTIDE SEQUENCE [LARGE SCALE GENOMIC DNA]</scope>
    <source>
        <strain evidence="24 25">110S</strain>
    </source>
</reference>
<dbReference type="InterPro" id="IPR030960">
    <property type="entry name" value="DHQS/DOIS_N"/>
</dbReference>
<keyword evidence="15 21" id="KW-0057">Aromatic amino acid biosynthesis</keyword>
<dbReference type="Pfam" id="PF24621">
    <property type="entry name" value="DHQS_C"/>
    <property type="match status" value="1"/>
</dbReference>
<comment type="cofactor">
    <cofactor evidence="2 21">
        <name>NAD(+)</name>
        <dbReference type="ChEBI" id="CHEBI:57540"/>
    </cofactor>
</comment>
<dbReference type="InterPro" id="IPR031322">
    <property type="entry name" value="Shikimate/glucono_kinase"/>
</dbReference>
<evidence type="ECO:0000256" key="12">
    <source>
        <dbReference type="ARBA" id="ARBA00022833"/>
    </source>
</evidence>
<keyword evidence="9 21" id="KW-0479">Metal-binding</keyword>
<evidence type="ECO:0000256" key="8">
    <source>
        <dbReference type="ARBA" id="ARBA00022679"/>
    </source>
</evidence>
<evidence type="ECO:0000259" key="23">
    <source>
        <dbReference type="Pfam" id="PF24621"/>
    </source>
</evidence>
<dbReference type="Proteomes" id="UP000050502">
    <property type="component" value="Unassembled WGS sequence"/>
</dbReference>
<proteinExistence type="inferred from homology"/>
<dbReference type="Gene3D" id="3.40.50.300">
    <property type="entry name" value="P-loop containing nucleotide triphosphate hydrolases"/>
    <property type="match status" value="1"/>
</dbReference>
<dbReference type="EMBL" id="LGKN01000004">
    <property type="protein sequence ID" value="KPL88711.1"/>
    <property type="molecule type" value="Genomic_DNA"/>
</dbReference>
<dbReference type="GO" id="GO:0000287">
    <property type="term" value="F:magnesium ion binding"/>
    <property type="evidence" value="ECO:0007669"/>
    <property type="project" value="UniProtKB-UniRule"/>
</dbReference>
<dbReference type="CDD" id="cd08195">
    <property type="entry name" value="DHQS"/>
    <property type="match status" value="1"/>
</dbReference>
<evidence type="ECO:0000256" key="17">
    <source>
        <dbReference type="ARBA" id="ARBA00023268"/>
    </source>
</evidence>
<name>A0A0P6YAJ3_9CHLR</name>
<comment type="caution">
    <text evidence="21">Lacks conserved residue(s) required for the propagation of feature annotation.</text>
</comment>
<protein>
    <recommendedName>
        <fullName evidence="20 21">Multifunctional fusion protein</fullName>
    </recommendedName>
    <domain>
        <recommendedName>
            <fullName evidence="20">Shikimate kinase</fullName>
            <shortName evidence="20">SK</shortName>
            <ecNumber evidence="20">2.7.1.71</ecNumber>
        </recommendedName>
    </domain>
    <domain>
        <recommendedName>
            <fullName evidence="21">3-dehydroquinate synthase</fullName>
            <shortName evidence="21">DHQS</shortName>
            <ecNumber evidence="21">4.2.3.4</ecNumber>
        </recommendedName>
    </domain>
</protein>
<evidence type="ECO:0000256" key="9">
    <source>
        <dbReference type="ARBA" id="ARBA00022723"/>
    </source>
</evidence>
<evidence type="ECO:0000256" key="1">
    <source>
        <dbReference type="ARBA" id="ARBA00001393"/>
    </source>
</evidence>
<keyword evidence="13 20" id="KW-0067">ATP-binding</keyword>
<feature type="binding site" evidence="21">
    <location>
        <position position="422"/>
    </location>
    <ligand>
        <name>Zn(2+)</name>
        <dbReference type="ChEBI" id="CHEBI:29105"/>
    </ligand>
</feature>
<comment type="catalytic activity">
    <reaction evidence="19 20">
        <text>shikimate + ATP = 3-phosphoshikimate + ADP + H(+)</text>
        <dbReference type="Rhea" id="RHEA:13121"/>
        <dbReference type="ChEBI" id="CHEBI:15378"/>
        <dbReference type="ChEBI" id="CHEBI:30616"/>
        <dbReference type="ChEBI" id="CHEBI:36208"/>
        <dbReference type="ChEBI" id="CHEBI:145989"/>
        <dbReference type="ChEBI" id="CHEBI:456216"/>
        <dbReference type="EC" id="2.7.1.71"/>
    </reaction>
</comment>
<evidence type="ECO:0000259" key="22">
    <source>
        <dbReference type="Pfam" id="PF01761"/>
    </source>
</evidence>
<evidence type="ECO:0000256" key="14">
    <source>
        <dbReference type="ARBA" id="ARBA00023027"/>
    </source>
</evidence>
<dbReference type="GO" id="GO:0003856">
    <property type="term" value="F:3-dehydroquinate synthase activity"/>
    <property type="evidence" value="ECO:0007669"/>
    <property type="project" value="UniProtKB-UniRule"/>
</dbReference>
<evidence type="ECO:0000256" key="21">
    <source>
        <dbReference type="HAMAP-Rule" id="MF_00110"/>
    </source>
</evidence>
<dbReference type="PANTHER" id="PTHR43622">
    <property type="entry name" value="3-DEHYDROQUINATE SYNTHASE"/>
    <property type="match status" value="1"/>
</dbReference>
<feature type="binding site" evidence="20">
    <location>
        <position position="70"/>
    </location>
    <ligand>
        <name>substrate</name>
    </ligand>
</feature>
<dbReference type="InterPro" id="IPR000623">
    <property type="entry name" value="Shikimate_kinase/TSH1"/>
</dbReference>
<evidence type="ECO:0000256" key="2">
    <source>
        <dbReference type="ARBA" id="ARBA00001911"/>
    </source>
</evidence>
<keyword evidence="20" id="KW-0460">Magnesium</keyword>
<keyword evidence="14 21" id="KW-0520">NAD</keyword>
<feature type="domain" description="3-dehydroquinate synthase C-terminal" evidence="23">
    <location>
        <begin position="348"/>
        <end position="481"/>
    </location>
</feature>
<evidence type="ECO:0000256" key="15">
    <source>
        <dbReference type="ARBA" id="ARBA00023141"/>
    </source>
</evidence>